<comment type="caution">
    <text evidence="2">The sequence shown here is derived from an EMBL/GenBank/DDBJ whole genome shotgun (WGS) entry which is preliminary data.</text>
</comment>
<reference evidence="2 3" key="1">
    <citation type="submission" date="2015-01" db="EMBL/GenBank/DDBJ databases">
        <title>Lifestyle Evolution in Cyanobacterial Symbionts of Sponges.</title>
        <authorList>
            <person name="Burgsdorf I."/>
            <person name="Slaby B.M."/>
            <person name="Handley K.M."/>
            <person name="Haber M."/>
            <person name="Blom J."/>
            <person name="Marshall C.W."/>
            <person name="Gilbert J.A."/>
            <person name="Hentschel U."/>
            <person name="Steindler L."/>
        </authorList>
    </citation>
    <scope>NUCLEOTIDE SEQUENCE [LARGE SCALE GENOMIC DNA]</scope>
    <source>
        <strain evidence="2">SP3</strain>
    </source>
</reference>
<dbReference type="AlphaFoldDB" id="A0A0G2HMY5"/>
<sequence>MPKSVTTGHATDQGSRALGAALAFLSGFVVVSFAVQIIASAPLASDNAVIPHQATLWSALGPS</sequence>
<keyword evidence="1" id="KW-0472">Membrane</keyword>
<dbReference type="PATRIC" id="fig|1604020.3.peg.462"/>
<feature type="transmembrane region" description="Helical" evidence="1">
    <location>
        <begin position="20"/>
        <end position="39"/>
    </location>
</feature>
<name>A0A0G2HMY5_9SYNE</name>
<accession>A0A0G2HMY5</accession>
<dbReference type="Proteomes" id="UP000035067">
    <property type="component" value="Unassembled WGS sequence"/>
</dbReference>
<dbReference type="EMBL" id="JXQG01000002">
    <property type="protein sequence ID" value="KKZ13339.1"/>
    <property type="molecule type" value="Genomic_DNA"/>
</dbReference>
<organism evidence="2 3">
    <name type="scientific">Candidatus Synechococcus spongiarum SP3</name>
    <dbReference type="NCBI Taxonomy" id="1604020"/>
    <lineage>
        <taxon>Bacteria</taxon>
        <taxon>Bacillati</taxon>
        <taxon>Cyanobacteriota</taxon>
        <taxon>Cyanophyceae</taxon>
        <taxon>Synechococcales</taxon>
        <taxon>Synechococcaceae</taxon>
        <taxon>Synechococcus</taxon>
    </lineage>
</organism>
<proteinExistence type="predicted"/>
<evidence type="ECO:0000313" key="3">
    <source>
        <dbReference type="Proteomes" id="UP000035067"/>
    </source>
</evidence>
<gene>
    <name evidence="2" type="ORF">TE42_00715</name>
</gene>
<evidence type="ECO:0000313" key="2">
    <source>
        <dbReference type="EMBL" id="KKZ13339.1"/>
    </source>
</evidence>
<keyword evidence="1" id="KW-0812">Transmembrane</keyword>
<keyword evidence="1" id="KW-1133">Transmembrane helix</keyword>
<protein>
    <submittedName>
        <fullName evidence="2">Uncharacterized protein</fullName>
    </submittedName>
</protein>
<evidence type="ECO:0000256" key="1">
    <source>
        <dbReference type="SAM" id="Phobius"/>
    </source>
</evidence>